<dbReference type="InterPro" id="IPR050482">
    <property type="entry name" value="Sensor_HK_TwoCompSys"/>
</dbReference>
<evidence type="ECO:0000313" key="10">
    <source>
        <dbReference type="Proteomes" id="UP000051006"/>
    </source>
</evidence>
<gene>
    <name evidence="9" type="ORF">IV57_GL001948</name>
</gene>
<evidence type="ECO:0000259" key="7">
    <source>
        <dbReference type="Pfam" id="PF02518"/>
    </source>
</evidence>
<accession>A0A0R2L389</accession>
<protein>
    <recommendedName>
        <fullName evidence="2">histidine kinase</fullName>
        <ecNumber evidence="2">2.7.13.3</ecNumber>
    </recommendedName>
</protein>
<dbReference type="OrthoDB" id="9797605at2"/>
<evidence type="ECO:0000259" key="8">
    <source>
        <dbReference type="Pfam" id="PF07730"/>
    </source>
</evidence>
<dbReference type="GO" id="GO:0046983">
    <property type="term" value="F:protein dimerization activity"/>
    <property type="evidence" value="ECO:0007669"/>
    <property type="project" value="InterPro"/>
</dbReference>
<dbReference type="RefSeq" id="WP_057881829.1">
    <property type="nucleotide sequence ID" value="NZ_JQCF01000042.1"/>
</dbReference>
<feature type="domain" description="Histidine kinase/HSP90-like ATPase" evidence="7">
    <location>
        <begin position="286"/>
        <end position="368"/>
    </location>
</feature>
<feature type="transmembrane region" description="Helical" evidence="6">
    <location>
        <begin position="87"/>
        <end position="103"/>
    </location>
</feature>
<dbReference type="STRING" id="993692.IV57_GL001948"/>
<reference evidence="9 10" key="1">
    <citation type="journal article" date="2015" name="Genome Announc.">
        <title>Expanding the biotechnology potential of lactobacilli through comparative genomics of 213 strains and associated genera.</title>
        <authorList>
            <person name="Sun Z."/>
            <person name="Harris H.M."/>
            <person name="McCann A."/>
            <person name="Guo C."/>
            <person name="Argimon S."/>
            <person name="Zhang W."/>
            <person name="Yang X."/>
            <person name="Jeffery I.B."/>
            <person name="Cooney J.C."/>
            <person name="Kagawa T.F."/>
            <person name="Liu W."/>
            <person name="Song Y."/>
            <person name="Salvetti E."/>
            <person name="Wrobel A."/>
            <person name="Rasinkangas P."/>
            <person name="Parkhill J."/>
            <person name="Rea M.C."/>
            <person name="O'Sullivan O."/>
            <person name="Ritari J."/>
            <person name="Douillard F.P."/>
            <person name="Paul Ross R."/>
            <person name="Yang R."/>
            <person name="Briner A.E."/>
            <person name="Felis G.E."/>
            <person name="de Vos W.M."/>
            <person name="Barrangou R."/>
            <person name="Klaenhammer T.R."/>
            <person name="Caufield P.W."/>
            <person name="Cui Y."/>
            <person name="Zhang H."/>
            <person name="O'Toole P.W."/>
        </authorList>
    </citation>
    <scope>NUCLEOTIDE SEQUENCE [LARGE SCALE GENOMIC DNA]</scope>
    <source>
        <strain evidence="9 10">DSM 24716</strain>
    </source>
</reference>
<keyword evidence="5" id="KW-0902">Two-component regulatory system</keyword>
<dbReference type="Pfam" id="PF02518">
    <property type="entry name" value="HATPase_c"/>
    <property type="match status" value="1"/>
</dbReference>
<dbReference type="Gene3D" id="1.20.5.1930">
    <property type="match status" value="1"/>
</dbReference>
<dbReference type="SUPFAM" id="SSF55874">
    <property type="entry name" value="ATPase domain of HSP90 chaperone/DNA topoisomerase II/histidine kinase"/>
    <property type="match status" value="1"/>
</dbReference>
<evidence type="ECO:0000256" key="1">
    <source>
        <dbReference type="ARBA" id="ARBA00000085"/>
    </source>
</evidence>
<keyword evidence="3" id="KW-0808">Transferase</keyword>
<dbReference type="PANTHER" id="PTHR24421:SF63">
    <property type="entry name" value="SENSOR HISTIDINE KINASE DESK"/>
    <property type="match status" value="1"/>
</dbReference>
<dbReference type="GO" id="GO:0016020">
    <property type="term" value="C:membrane"/>
    <property type="evidence" value="ECO:0007669"/>
    <property type="project" value="InterPro"/>
</dbReference>
<feature type="transmembrane region" description="Helical" evidence="6">
    <location>
        <begin position="20"/>
        <end position="51"/>
    </location>
</feature>
<evidence type="ECO:0000256" key="3">
    <source>
        <dbReference type="ARBA" id="ARBA00022679"/>
    </source>
</evidence>
<comment type="caution">
    <text evidence="9">The sequence shown here is derived from an EMBL/GenBank/DDBJ whole genome shotgun (WGS) entry which is preliminary data.</text>
</comment>
<dbReference type="InterPro" id="IPR036890">
    <property type="entry name" value="HATPase_C_sf"/>
</dbReference>
<dbReference type="Gene3D" id="3.30.565.10">
    <property type="entry name" value="Histidine kinase-like ATPase, C-terminal domain"/>
    <property type="match status" value="1"/>
</dbReference>
<feature type="transmembrane region" description="Helical" evidence="6">
    <location>
        <begin position="63"/>
        <end position="81"/>
    </location>
</feature>
<feature type="transmembrane region" description="Helical" evidence="6">
    <location>
        <begin position="110"/>
        <end position="129"/>
    </location>
</feature>
<dbReference type="InterPro" id="IPR011712">
    <property type="entry name" value="Sig_transdc_His_kin_sub3_dim/P"/>
</dbReference>
<keyword evidence="6" id="KW-1133">Transmembrane helix</keyword>
<evidence type="ECO:0000256" key="6">
    <source>
        <dbReference type="SAM" id="Phobius"/>
    </source>
</evidence>
<comment type="catalytic activity">
    <reaction evidence="1">
        <text>ATP + protein L-histidine = ADP + protein N-phospho-L-histidine.</text>
        <dbReference type="EC" id="2.7.13.3"/>
    </reaction>
</comment>
<keyword evidence="10" id="KW-1185">Reference proteome</keyword>
<dbReference type="CDD" id="cd16917">
    <property type="entry name" value="HATPase_UhpB-NarQ-NarX-like"/>
    <property type="match status" value="1"/>
</dbReference>
<dbReference type="EC" id="2.7.13.3" evidence="2"/>
<keyword evidence="6" id="KW-0472">Membrane</keyword>
<evidence type="ECO:0000313" key="9">
    <source>
        <dbReference type="EMBL" id="KRN96078.1"/>
    </source>
</evidence>
<dbReference type="PATRIC" id="fig|993692.3.peg.1980"/>
<name>A0A0R2L389_9LACO</name>
<dbReference type="Proteomes" id="UP000051006">
    <property type="component" value="Unassembled WGS sequence"/>
</dbReference>
<dbReference type="GO" id="GO:0000155">
    <property type="term" value="F:phosphorelay sensor kinase activity"/>
    <property type="evidence" value="ECO:0007669"/>
    <property type="project" value="InterPro"/>
</dbReference>
<evidence type="ECO:0000256" key="5">
    <source>
        <dbReference type="ARBA" id="ARBA00023012"/>
    </source>
</evidence>
<dbReference type="AlphaFoldDB" id="A0A0R2L389"/>
<evidence type="ECO:0000256" key="2">
    <source>
        <dbReference type="ARBA" id="ARBA00012438"/>
    </source>
</evidence>
<dbReference type="Pfam" id="PF07730">
    <property type="entry name" value="HisKA_3"/>
    <property type="match status" value="1"/>
</dbReference>
<feature type="domain" description="Signal transduction histidine kinase subgroup 3 dimerisation and phosphoacceptor" evidence="8">
    <location>
        <begin position="182"/>
        <end position="245"/>
    </location>
</feature>
<dbReference type="InterPro" id="IPR003594">
    <property type="entry name" value="HATPase_dom"/>
</dbReference>
<sequence>MKNFLNKQVLFPKRMGFMPYFWTFALILMAAQLLFTHPLVWWQIILFLIFLKVYRDGYVINRFIWADIGIQLLIGTLFTIIYPDGGGTFFIFTAWNIGSLPFKQKSFLKAYVLYLVFSMTTILCCVLMTPLINKYNVFGIIITLTFAIGSPLAARSVSNTYRRTYQTKQNNRRLESIIKHNERDRIAKDLHDNLGQSFSLITLKSELADKLIDRDPQKAHQQLKDIAQTSRENLSLVRKIVADLNGKTIASAMIEEEKNLELAKIQQISINEESSTIWPQNIQHVLAAVIKEATTNVIRYSQANTVKFTFEEDTTDYLLEIQDDGIGLKKHSNRVSFGLSGMTTRLQDINGKIAINSNHGVNLQISVPKGR</sequence>
<organism evidence="9 10">
    <name type="scientific">Companilactobacillus kimchiensis</name>
    <dbReference type="NCBI Taxonomy" id="993692"/>
    <lineage>
        <taxon>Bacteria</taxon>
        <taxon>Bacillati</taxon>
        <taxon>Bacillota</taxon>
        <taxon>Bacilli</taxon>
        <taxon>Lactobacillales</taxon>
        <taxon>Lactobacillaceae</taxon>
        <taxon>Companilactobacillus</taxon>
    </lineage>
</organism>
<dbReference type="PANTHER" id="PTHR24421">
    <property type="entry name" value="NITRATE/NITRITE SENSOR PROTEIN NARX-RELATED"/>
    <property type="match status" value="1"/>
</dbReference>
<keyword evidence="4 9" id="KW-0418">Kinase</keyword>
<dbReference type="EMBL" id="JQCF01000042">
    <property type="protein sequence ID" value="KRN96078.1"/>
    <property type="molecule type" value="Genomic_DNA"/>
</dbReference>
<keyword evidence="6" id="KW-0812">Transmembrane</keyword>
<proteinExistence type="predicted"/>
<feature type="transmembrane region" description="Helical" evidence="6">
    <location>
        <begin position="135"/>
        <end position="154"/>
    </location>
</feature>
<evidence type="ECO:0000256" key="4">
    <source>
        <dbReference type="ARBA" id="ARBA00022777"/>
    </source>
</evidence>